<sequence>MDEVVRLFGFDSEKGANNVSCIKKRNEDFKMRIIAKLDDYSEKEPNYDGSIGNDNGDLRRKLRLFSEAELKEIKNAKTKLTRGNNNLISQLKALEKELERNKNLLTKKENETSGVVERH</sequence>
<evidence type="ECO:0000313" key="2">
    <source>
        <dbReference type="WBParaSite" id="RSKR_0000608600.1"/>
    </source>
</evidence>
<dbReference type="WBParaSite" id="RSKR_0000608600.1">
    <property type="protein sequence ID" value="RSKR_0000608600.1"/>
    <property type="gene ID" value="RSKR_0000608600"/>
</dbReference>
<dbReference type="Proteomes" id="UP000095286">
    <property type="component" value="Unplaced"/>
</dbReference>
<evidence type="ECO:0000313" key="1">
    <source>
        <dbReference type="Proteomes" id="UP000095286"/>
    </source>
</evidence>
<proteinExistence type="predicted"/>
<accession>A0AC35U0E1</accession>
<protein>
    <submittedName>
        <fullName evidence="2">BZIP domain-containing protein</fullName>
    </submittedName>
</protein>
<organism evidence="1 2">
    <name type="scientific">Rhabditophanes sp. KR3021</name>
    <dbReference type="NCBI Taxonomy" id="114890"/>
    <lineage>
        <taxon>Eukaryota</taxon>
        <taxon>Metazoa</taxon>
        <taxon>Ecdysozoa</taxon>
        <taxon>Nematoda</taxon>
        <taxon>Chromadorea</taxon>
        <taxon>Rhabditida</taxon>
        <taxon>Tylenchina</taxon>
        <taxon>Panagrolaimomorpha</taxon>
        <taxon>Strongyloidoidea</taxon>
        <taxon>Alloionematidae</taxon>
        <taxon>Rhabditophanes</taxon>
    </lineage>
</organism>
<reference evidence="2" key="1">
    <citation type="submission" date="2016-11" db="UniProtKB">
        <authorList>
            <consortium name="WormBaseParasite"/>
        </authorList>
    </citation>
    <scope>IDENTIFICATION</scope>
    <source>
        <strain evidence="2">KR3021</strain>
    </source>
</reference>
<name>A0AC35U0E1_9BILA</name>